<keyword evidence="3" id="KW-1003">Cell membrane</keyword>
<evidence type="ECO:0000256" key="7">
    <source>
        <dbReference type="ARBA" id="ARBA00023136"/>
    </source>
</evidence>
<keyword evidence="6 9" id="KW-1133">Transmembrane helix</keyword>
<name>A0A497ZSR6_9RHOB</name>
<comment type="similarity">
    <text evidence="8 9">Belongs to the TRAP transporter small permease family.</text>
</comment>
<comment type="caution">
    <text evidence="11">The sequence shown here is derived from an EMBL/GenBank/DDBJ whole genome shotgun (WGS) entry which is preliminary data.</text>
</comment>
<dbReference type="RefSeq" id="WP_010437424.1">
    <property type="nucleotide sequence ID" value="NZ_AEYW01000001.1"/>
</dbReference>
<evidence type="ECO:0000256" key="3">
    <source>
        <dbReference type="ARBA" id="ARBA00022475"/>
    </source>
</evidence>
<accession>A0A497ZSR6</accession>
<evidence type="ECO:0000259" key="10">
    <source>
        <dbReference type="Pfam" id="PF04290"/>
    </source>
</evidence>
<comment type="subcellular location">
    <subcellularLocation>
        <location evidence="1 9">Cell inner membrane</location>
        <topology evidence="1 9">Multi-pass membrane protein</topology>
    </subcellularLocation>
</comment>
<gene>
    <name evidence="11" type="ORF">CLV75_1641</name>
</gene>
<feature type="transmembrane region" description="Helical" evidence="9">
    <location>
        <begin position="97"/>
        <end position="115"/>
    </location>
</feature>
<keyword evidence="5 9" id="KW-0812">Transmembrane</keyword>
<keyword evidence="12" id="KW-1185">Reference proteome</keyword>
<evidence type="ECO:0000256" key="2">
    <source>
        <dbReference type="ARBA" id="ARBA00022448"/>
    </source>
</evidence>
<dbReference type="GO" id="GO:0015740">
    <property type="term" value="P:C4-dicarboxylate transport"/>
    <property type="evidence" value="ECO:0007669"/>
    <property type="project" value="TreeGrafter"/>
</dbReference>
<evidence type="ECO:0000256" key="4">
    <source>
        <dbReference type="ARBA" id="ARBA00022519"/>
    </source>
</evidence>
<dbReference type="Pfam" id="PF04290">
    <property type="entry name" value="DctQ"/>
    <property type="match status" value="1"/>
</dbReference>
<dbReference type="Proteomes" id="UP000271700">
    <property type="component" value="Unassembled WGS sequence"/>
</dbReference>
<organism evidence="11 12">
    <name type="scientific">Ruegeria conchae</name>
    <dbReference type="NCBI Taxonomy" id="981384"/>
    <lineage>
        <taxon>Bacteria</taxon>
        <taxon>Pseudomonadati</taxon>
        <taxon>Pseudomonadota</taxon>
        <taxon>Alphaproteobacteria</taxon>
        <taxon>Rhodobacterales</taxon>
        <taxon>Roseobacteraceae</taxon>
        <taxon>Ruegeria</taxon>
    </lineage>
</organism>
<evidence type="ECO:0000313" key="12">
    <source>
        <dbReference type="Proteomes" id="UP000271700"/>
    </source>
</evidence>
<dbReference type="GO" id="GO:0022857">
    <property type="term" value="F:transmembrane transporter activity"/>
    <property type="evidence" value="ECO:0007669"/>
    <property type="project" value="UniProtKB-UniRule"/>
</dbReference>
<evidence type="ECO:0000313" key="11">
    <source>
        <dbReference type="EMBL" id="RLK07976.1"/>
    </source>
</evidence>
<feature type="domain" description="Tripartite ATP-independent periplasmic transporters DctQ component" evidence="10">
    <location>
        <begin position="31"/>
        <end position="159"/>
    </location>
</feature>
<dbReference type="InterPro" id="IPR055348">
    <property type="entry name" value="DctQ"/>
</dbReference>
<evidence type="ECO:0000256" key="6">
    <source>
        <dbReference type="ARBA" id="ARBA00022989"/>
    </source>
</evidence>
<dbReference type="STRING" id="981384.GCA_000192475_04248"/>
<comment type="function">
    <text evidence="9">Part of the tripartite ATP-independent periplasmic (TRAP) transport system.</text>
</comment>
<protein>
    <recommendedName>
        <fullName evidence="9">TRAP transporter small permease protein</fullName>
    </recommendedName>
</protein>
<feature type="transmembrane region" description="Helical" evidence="9">
    <location>
        <begin position="57"/>
        <end position="76"/>
    </location>
</feature>
<dbReference type="OrthoDB" id="2877624at2"/>
<dbReference type="GO" id="GO:0005886">
    <property type="term" value="C:plasma membrane"/>
    <property type="evidence" value="ECO:0007669"/>
    <property type="project" value="UniProtKB-SubCell"/>
</dbReference>
<dbReference type="InterPro" id="IPR007387">
    <property type="entry name" value="TRAP_DctQ"/>
</dbReference>
<dbReference type="EMBL" id="RCCT01000002">
    <property type="protein sequence ID" value="RLK07976.1"/>
    <property type="molecule type" value="Genomic_DNA"/>
</dbReference>
<evidence type="ECO:0000256" key="5">
    <source>
        <dbReference type="ARBA" id="ARBA00022692"/>
    </source>
</evidence>
<keyword evidence="2 9" id="KW-0813">Transport</keyword>
<evidence type="ECO:0000256" key="8">
    <source>
        <dbReference type="ARBA" id="ARBA00038436"/>
    </source>
</evidence>
<dbReference type="AlphaFoldDB" id="A0A497ZSR6"/>
<feature type="transmembrane region" description="Helical" evidence="9">
    <location>
        <begin position="135"/>
        <end position="155"/>
    </location>
</feature>
<dbReference type="PANTHER" id="PTHR35011:SF2">
    <property type="entry name" value="2,3-DIKETO-L-GULONATE TRAP TRANSPORTER SMALL PERMEASE PROTEIN YIAM"/>
    <property type="match status" value="1"/>
</dbReference>
<proteinExistence type="inferred from homology"/>
<dbReference type="PANTHER" id="PTHR35011">
    <property type="entry name" value="2,3-DIKETO-L-GULONATE TRAP TRANSPORTER SMALL PERMEASE PROTEIN YIAM"/>
    <property type="match status" value="1"/>
</dbReference>
<evidence type="ECO:0000256" key="1">
    <source>
        <dbReference type="ARBA" id="ARBA00004429"/>
    </source>
</evidence>
<reference evidence="11 12" key="1">
    <citation type="submission" date="2018-10" db="EMBL/GenBank/DDBJ databases">
        <title>Genomic Encyclopedia of Archaeal and Bacterial Type Strains, Phase II (KMG-II): from individual species to whole genera.</title>
        <authorList>
            <person name="Goeker M."/>
        </authorList>
    </citation>
    <scope>NUCLEOTIDE SEQUENCE [LARGE SCALE GENOMIC DNA]</scope>
    <source>
        <strain evidence="11 12">DSM 29317</strain>
    </source>
</reference>
<feature type="transmembrane region" description="Helical" evidence="9">
    <location>
        <begin position="12"/>
        <end position="37"/>
    </location>
</feature>
<comment type="subunit">
    <text evidence="9">The complex comprises the extracytoplasmic solute receptor protein and the two transmembrane proteins.</text>
</comment>
<evidence type="ECO:0000256" key="9">
    <source>
        <dbReference type="RuleBase" id="RU369079"/>
    </source>
</evidence>
<sequence length="169" mass="19327">MADIQKLKLRDPWYVVLNLPTWIAAGTLFVLMCMTFLDVVFRSAFNNPIESATELTRLFMAVIVFSALPLVSWKGENIVVDLLDPFFSARMARLRDSLIDAICGIVLIWPAIRVWELAERSRQYGDVTEYLKLPQFYVGWFIAIFVGLTSIAFLARSVVRLFLKNKASE</sequence>
<keyword evidence="4 9" id="KW-0997">Cell inner membrane</keyword>
<keyword evidence="7 9" id="KW-0472">Membrane</keyword>